<protein>
    <submittedName>
        <fullName evidence="2">HdeD family acid-resistance protein</fullName>
    </submittedName>
</protein>
<dbReference type="PANTHER" id="PTHR34989">
    <property type="entry name" value="PROTEIN HDED"/>
    <property type="match status" value="1"/>
</dbReference>
<evidence type="ECO:0000313" key="3">
    <source>
        <dbReference type="Proteomes" id="UP000593594"/>
    </source>
</evidence>
<keyword evidence="3" id="KW-1185">Reference proteome</keyword>
<gene>
    <name evidence="2" type="ORF">HW532_14925</name>
</gene>
<feature type="transmembrane region" description="Helical" evidence="1">
    <location>
        <begin position="20"/>
        <end position="41"/>
    </location>
</feature>
<feature type="transmembrane region" description="Helical" evidence="1">
    <location>
        <begin position="129"/>
        <end position="148"/>
    </location>
</feature>
<dbReference type="RefSeq" id="WP_213161230.1">
    <property type="nucleotide sequence ID" value="NZ_CP058214.1"/>
</dbReference>
<keyword evidence="1" id="KW-1133">Transmembrane helix</keyword>
<feature type="transmembrane region" description="Helical" evidence="1">
    <location>
        <begin position="98"/>
        <end position="117"/>
    </location>
</feature>
<dbReference type="GO" id="GO:0005886">
    <property type="term" value="C:plasma membrane"/>
    <property type="evidence" value="ECO:0007669"/>
    <property type="project" value="TreeGrafter"/>
</dbReference>
<dbReference type="Pfam" id="PF03729">
    <property type="entry name" value="DUF308"/>
    <property type="match status" value="1"/>
</dbReference>
<evidence type="ECO:0000313" key="2">
    <source>
        <dbReference type="EMBL" id="QPC43867.1"/>
    </source>
</evidence>
<organism evidence="2 3">
    <name type="scientific">Kaustia mangrovi</name>
    <dbReference type="NCBI Taxonomy" id="2593653"/>
    <lineage>
        <taxon>Bacteria</taxon>
        <taxon>Pseudomonadati</taxon>
        <taxon>Pseudomonadota</taxon>
        <taxon>Alphaproteobacteria</taxon>
        <taxon>Hyphomicrobiales</taxon>
        <taxon>Parvibaculaceae</taxon>
        <taxon>Kaustia</taxon>
    </lineage>
</organism>
<keyword evidence="1" id="KW-0812">Transmembrane</keyword>
<reference evidence="2 3" key="1">
    <citation type="submission" date="2020-06" db="EMBL/GenBank/DDBJ databases">
        <title>Genome sequence of 2 isolates from Red Sea Mangroves.</title>
        <authorList>
            <person name="Sefrji F."/>
            <person name="Michoud G."/>
            <person name="Merlino G."/>
            <person name="Daffonchio D."/>
        </authorList>
    </citation>
    <scope>NUCLEOTIDE SEQUENCE [LARGE SCALE GENOMIC DNA]</scope>
    <source>
        <strain evidence="2 3">R1DC25</strain>
    </source>
</reference>
<name>A0A7S8C5S0_9HYPH</name>
<dbReference type="KEGG" id="kmn:HW532_14925"/>
<dbReference type="EMBL" id="CP058214">
    <property type="protein sequence ID" value="QPC43867.1"/>
    <property type="molecule type" value="Genomic_DNA"/>
</dbReference>
<dbReference type="InterPro" id="IPR052712">
    <property type="entry name" value="Acid_resist_chaperone_HdeD"/>
</dbReference>
<dbReference type="PANTHER" id="PTHR34989:SF1">
    <property type="entry name" value="PROTEIN HDED"/>
    <property type="match status" value="1"/>
</dbReference>
<feature type="transmembrane region" description="Helical" evidence="1">
    <location>
        <begin position="73"/>
        <end position="92"/>
    </location>
</feature>
<feature type="transmembrane region" description="Helical" evidence="1">
    <location>
        <begin position="154"/>
        <end position="178"/>
    </location>
</feature>
<accession>A0A7S8C5S0</accession>
<evidence type="ECO:0000256" key="1">
    <source>
        <dbReference type="SAM" id="Phobius"/>
    </source>
</evidence>
<dbReference type="InterPro" id="IPR005325">
    <property type="entry name" value="DUF308_memb"/>
</dbReference>
<dbReference type="Proteomes" id="UP000593594">
    <property type="component" value="Chromosome"/>
</dbReference>
<feature type="transmembrane region" description="Helical" evidence="1">
    <location>
        <begin position="47"/>
        <end position="66"/>
    </location>
</feature>
<sequence length="189" mass="19340">MSDQSQRTDAGLVSGNRGWFIVLGIVMIVLGALAILFPWVMTLAAELLVGIALVIGGATMIVHAFSERSWGGVLWEALLGILYLVGGLYFLFLPGVGAVALTVALSAIFIVDGILRAIMGTRLKPRSGWGWLVAGGVVSAVLGVMLFAGLPGTAVWAIGLLLGINLVFSGAAFLALGASAGSGQAKMSA</sequence>
<proteinExistence type="predicted"/>
<dbReference type="AlphaFoldDB" id="A0A7S8C5S0"/>
<keyword evidence="1" id="KW-0472">Membrane</keyword>